<dbReference type="PROSITE" id="PS01081">
    <property type="entry name" value="HTH_TETR_1"/>
    <property type="match status" value="1"/>
</dbReference>
<dbReference type="SUPFAM" id="SSF46689">
    <property type="entry name" value="Homeodomain-like"/>
    <property type="match status" value="1"/>
</dbReference>
<dbReference type="PROSITE" id="PS50977">
    <property type="entry name" value="HTH_TETR_2"/>
    <property type="match status" value="1"/>
</dbReference>
<keyword evidence="2 3" id="KW-0238">DNA-binding</keyword>
<dbReference type="InterPro" id="IPR023772">
    <property type="entry name" value="DNA-bd_HTH_TetR-type_CS"/>
</dbReference>
<evidence type="ECO:0000256" key="1">
    <source>
        <dbReference type="ARBA" id="ARBA00022491"/>
    </source>
</evidence>
<evidence type="ECO:0000259" key="4">
    <source>
        <dbReference type="PROSITE" id="PS50977"/>
    </source>
</evidence>
<dbReference type="AlphaFoldDB" id="A0AAW5B997"/>
<sequence length="197" mass="22455">MNSRDYIETDERKKQIINSAISVLTEIGYVKTTLSKIAQNINISTGLISYHFSGKEDLMQNTLRYLVLEERAFIQERVEKEKSNMNKLITYIKASLAYQAAYRDNNIALLEIVFNARTPENIPYYLVDIDEKDALDDLLDEILRNGVSAKEFVDIDPKVIAVIVRGAVSGSILKTNDELNLEAYTEKVIKSVKRMVN</sequence>
<proteinExistence type="predicted"/>
<feature type="domain" description="HTH tetR-type" evidence="4">
    <location>
        <begin position="10"/>
        <end position="70"/>
    </location>
</feature>
<keyword evidence="1" id="KW-0678">Repressor</keyword>
<dbReference type="EMBL" id="JAIFZM010000010">
    <property type="protein sequence ID" value="MCG3419967.1"/>
    <property type="molecule type" value="Genomic_DNA"/>
</dbReference>
<evidence type="ECO:0000313" key="5">
    <source>
        <dbReference type="EMBL" id="MCG3419967.1"/>
    </source>
</evidence>
<dbReference type="RefSeq" id="WP_238020391.1">
    <property type="nucleotide sequence ID" value="NZ_JAIFZM010000010.1"/>
</dbReference>
<evidence type="ECO:0000313" key="6">
    <source>
        <dbReference type="Proteomes" id="UP001199631"/>
    </source>
</evidence>
<comment type="caution">
    <text evidence="5">The sequence shown here is derived from an EMBL/GenBank/DDBJ whole genome shotgun (WGS) entry which is preliminary data.</text>
</comment>
<evidence type="ECO:0000256" key="2">
    <source>
        <dbReference type="ARBA" id="ARBA00023125"/>
    </source>
</evidence>
<keyword evidence="6" id="KW-1185">Reference proteome</keyword>
<dbReference type="Proteomes" id="UP001199631">
    <property type="component" value="Unassembled WGS sequence"/>
</dbReference>
<dbReference type="PRINTS" id="PR00455">
    <property type="entry name" value="HTHTETR"/>
</dbReference>
<dbReference type="GO" id="GO:0003677">
    <property type="term" value="F:DNA binding"/>
    <property type="evidence" value="ECO:0007669"/>
    <property type="project" value="UniProtKB-UniRule"/>
</dbReference>
<gene>
    <name evidence="5" type="ORF">K3T81_12450</name>
</gene>
<accession>A0AAW5B997</accession>
<feature type="DNA-binding region" description="H-T-H motif" evidence="3">
    <location>
        <begin position="33"/>
        <end position="52"/>
    </location>
</feature>
<organism evidence="5 6">
    <name type="scientific">Oceanobacillus jordanicus</name>
    <dbReference type="NCBI Taxonomy" id="2867266"/>
    <lineage>
        <taxon>Bacteria</taxon>
        <taxon>Bacillati</taxon>
        <taxon>Bacillota</taxon>
        <taxon>Bacilli</taxon>
        <taxon>Bacillales</taxon>
        <taxon>Bacillaceae</taxon>
        <taxon>Oceanobacillus</taxon>
    </lineage>
</organism>
<dbReference type="InterPro" id="IPR036271">
    <property type="entry name" value="Tet_transcr_reg_TetR-rel_C_sf"/>
</dbReference>
<dbReference type="PANTHER" id="PTHR43479">
    <property type="entry name" value="ACREF/ENVCD OPERON REPRESSOR-RELATED"/>
    <property type="match status" value="1"/>
</dbReference>
<dbReference type="InterPro" id="IPR050624">
    <property type="entry name" value="HTH-type_Tx_Regulator"/>
</dbReference>
<name>A0AAW5B997_9BACI</name>
<dbReference type="Gene3D" id="1.10.357.10">
    <property type="entry name" value="Tetracycline Repressor, domain 2"/>
    <property type="match status" value="1"/>
</dbReference>
<dbReference type="InterPro" id="IPR009057">
    <property type="entry name" value="Homeodomain-like_sf"/>
</dbReference>
<reference evidence="5 6" key="1">
    <citation type="journal article" date="2022" name="Evol. Bioinform. Online">
        <title>Draft Genome Sequence of Oceanobacillus jordanicus Strain GSFE11, a Halotolerant Plant Growth-Promoting Bacterial Endophyte Isolated From the Jordan Valley.</title>
        <authorList>
            <person name="Alhindi T."/>
            <person name="Albdaiwi R."/>
        </authorList>
    </citation>
    <scope>NUCLEOTIDE SEQUENCE [LARGE SCALE GENOMIC DNA]</scope>
    <source>
        <strain evidence="5 6">GSFE11</strain>
    </source>
</reference>
<protein>
    <submittedName>
        <fullName evidence="5">TetR/AcrR family transcriptional regulator</fullName>
    </submittedName>
</protein>
<dbReference type="SUPFAM" id="SSF48498">
    <property type="entry name" value="Tetracyclin repressor-like, C-terminal domain"/>
    <property type="match status" value="1"/>
</dbReference>
<dbReference type="Pfam" id="PF00440">
    <property type="entry name" value="TetR_N"/>
    <property type="match status" value="1"/>
</dbReference>
<evidence type="ECO:0000256" key="3">
    <source>
        <dbReference type="PROSITE-ProRule" id="PRU00335"/>
    </source>
</evidence>
<dbReference type="InterPro" id="IPR001647">
    <property type="entry name" value="HTH_TetR"/>
</dbReference>
<dbReference type="PANTHER" id="PTHR43479:SF11">
    <property type="entry name" value="ACREF_ENVCD OPERON REPRESSOR-RELATED"/>
    <property type="match status" value="1"/>
</dbReference>